<gene>
    <name evidence="2" type="ORF">COT42_01125</name>
</gene>
<keyword evidence="1" id="KW-1133">Transmembrane helix</keyword>
<proteinExistence type="predicted"/>
<evidence type="ECO:0000256" key="1">
    <source>
        <dbReference type="SAM" id="Phobius"/>
    </source>
</evidence>
<organism evidence="2 3">
    <name type="scientific">Candidatus Saganbacteria bacterium CG08_land_8_20_14_0_20_45_16</name>
    <dbReference type="NCBI Taxonomy" id="2014293"/>
    <lineage>
        <taxon>Bacteria</taxon>
        <taxon>Bacillati</taxon>
        <taxon>Saganbacteria</taxon>
    </lineage>
</organism>
<accession>A0A2H0Y244</accession>
<protein>
    <submittedName>
        <fullName evidence="2">Uncharacterized protein</fullName>
    </submittedName>
</protein>
<keyword evidence="1" id="KW-0812">Transmembrane</keyword>
<reference evidence="2 3" key="1">
    <citation type="submission" date="2017-09" db="EMBL/GenBank/DDBJ databases">
        <title>Depth-based differentiation of microbial function through sediment-hosted aquifers and enrichment of novel symbionts in the deep terrestrial subsurface.</title>
        <authorList>
            <person name="Probst A.J."/>
            <person name="Ladd B."/>
            <person name="Jarett J.K."/>
            <person name="Geller-Mcgrath D.E."/>
            <person name="Sieber C.M."/>
            <person name="Emerson J.B."/>
            <person name="Anantharaman K."/>
            <person name="Thomas B.C."/>
            <person name="Malmstrom R."/>
            <person name="Stieglmeier M."/>
            <person name="Klingl A."/>
            <person name="Woyke T."/>
            <person name="Ryan C.M."/>
            <person name="Banfield J.F."/>
        </authorList>
    </citation>
    <scope>NUCLEOTIDE SEQUENCE [LARGE SCALE GENOMIC DNA]</scope>
    <source>
        <strain evidence="2">CG08_land_8_20_14_0_20_45_16</strain>
    </source>
</reference>
<dbReference type="AlphaFoldDB" id="A0A2H0Y244"/>
<keyword evidence="1" id="KW-0472">Membrane</keyword>
<dbReference type="Proteomes" id="UP000231343">
    <property type="component" value="Unassembled WGS sequence"/>
</dbReference>
<sequence>MMIFLANSQMPEWLIAVFGVGGALVFVFWELRSIFSTFGSSNTFFGSGKKAKRILETGEPAGATVLSLSENSKGGVVTLNDQPYLNLKLLIEAQDSQPYEVSFDTIINRSDVPQFQPGAKFKVKIDPADPQIVVIDGIATANERPRIGGEKWAHGDAEIIKERGINGVATLLSVEETGRSKDFKPEVKMCWQMKTAKWGEYEIKQTTHVTSQMALQLKNAIGKSFPAKVHPENKERTSMEINF</sequence>
<evidence type="ECO:0000313" key="2">
    <source>
        <dbReference type="EMBL" id="PIS31425.1"/>
    </source>
</evidence>
<evidence type="ECO:0000313" key="3">
    <source>
        <dbReference type="Proteomes" id="UP000231343"/>
    </source>
</evidence>
<name>A0A2H0Y244_UNCSA</name>
<comment type="caution">
    <text evidence="2">The sequence shown here is derived from an EMBL/GenBank/DDBJ whole genome shotgun (WGS) entry which is preliminary data.</text>
</comment>
<feature type="transmembrane region" description="Helical" evidence="1">
    <location>
        <begin position="12"/>
        <end position="31"/>
    </location>
</feature>
<dbReference type="EMBL" id="PEYM01000016">
    <property type="protein sequence ID" value="PIS31425.1"/>
    <property type="molecule type" value="Genomic_DNA"/>
</dbReference>